<protein>
    <recommendedName>
        <fullName evidence="2">Serine aminopeptidase S33 domain-containing protein</fullName>
    </recommendedName>
</protein>
<dbReference type="SUPFAM" id="SSF53474">
    <property type="entry name" value="alpha/beta-Hydrolases"/>
    <property type="match status" value="1"/>
</dbReference>
<name>A0A150G2Z8_GONPE</name>
<accession>A0A150G2Z8</accession>
<gene>
    <name evidence="3" type="ORF">GPECTOR_83g302</name>
</gene>
<feature type="domain" description="Serine aminopeptidase S33" evidence="2">
    <location>
        <begin position="260"/>
        <end position="307"/>
    </location>
</feature>
<dbReference type="InterPro" id="IPR051044">
    <property type="entry name" value="MAG_DAG_Lipase"/>
</dbReference>
<dbReference type="InterPro" id="IPR022742">
    <property type="entry name" value="Hydrolase_4"/>
</dbReference>
<feature type="compositionally biased region" description="Basic and acidic residues" evidence="1">
    <location>
        <begin position="413"/>
        <end position="429"/>
    </location>
</feature>
<dbReference type="Gene3D" id="3.40.50.1820">
    <property type="entry name" value="alpha/beta hydrolase"/>
    <property type="match status" value="2"/>
</dbReference>
<feature type="compositionally biased region" description="Low complexity" evidence="1">
    <location>
        <begin position="368"/>
        <end position="378"/>
    </location>
</feature>
<feature type="compositionally biased region" description="Acidic residues" evidence="1">
    <location>
        <begin position="473"/>
        <end position="482"/>
    </location>
</feature>
<dbReference type="PANTHER" id="PTHR11614">
    <property type="entry name" value="PHOSPHOLIPASE-RELATED"/>
    <property type="match status" value="1"/>
</dbReference>
<dbReference type="InterPro" id="IPR029058">
    <property type="entry name" value="AB_hydrolase_fold"/>
</dbReference>
<feature type="compositionally biased region" description="Low complexity" evidence="1">
    <location>
        <begin position="447"/>
        <end position="472"/>
    </location>
</feature>
<feature type="compositionally biased region" description="Pro residues" evidence="1">
    <location>
        <begin position="491"/>
        <end position="504"/>
    </location>
</feature>
<feature type="region of interest" description="Disordered" evidence="1">
    <location>
        <begin position="361"/>
        <end position="531"/>
    </location>
</feature>
<dbReference type="Proteomes" id="UP000075714">
    <property type="component" value="Unassembled WGS sequence"/>
</dbReference>
<proteinExistence type="predicted"/>
<feature type="compositionally biased region" description="Low complexity" evidence="1">
    <location>
        <begin position="200"/>
        <end position="209"/>
    </location>
</feature>
<evidence type="ECO:0000256" key="1">
    <source>
        <dbReference type="SAM" id="MobiDB-lite"/>
    </source>
</evidence>
<comment type="caution">
    <text evidence="3">The sequence shown here is derived from an EMBL/GenBank/DDBJ whole genome shotgun (WGS) entry which is preliminary data.</text>
</comment>
<feature type="domain" description="Serine aminopeptidase S33" evidence="2">
    <location>
        <begin position="48"/>
        <end position="195"/>
    </location>
</feature>
<keyword evidence="4" id="KW-1185">Reference proteome</keyword>
<feature type="region of interest" description="Disordered" evidence="1">
    <location>
        <begin position="200"/>
        <end position="234"/>
    </location>
</feature>
<dbReference type="Pfam" id="PF12146">
    <property type="entry name" value="Hydrolase_4"/>
    <property type="match status" value="2"/>
</dbReference>
<sequence>MMGGWNGGSDDVPLRGIVQLLHGNSTYIGFDFLKFQGNGLPNVYEGSWVQELNRQGFSVCGIDHEGCGRSHGTRSYVRRFDVHVDNATMFASHVRQCGDTGFPAGAPHFLLGYSLGGLVSVMVALRQVGGGRGSDAGPLLKALSAVAPRLQVGDSTTELPVQWIKEAWDADPLVYNGRLRARNAEEYFRASETVMAAWEGEGPAGAKPGPQGGGGGSSAEEEADGLADGKGGKHRGGFGGGGAVVAPAPAARGGLRLDCVSVPLLVFQGDRDTLVEPAGAEALVARAATPDKRLRVVPGGWHVLAKEDGNEQVANGHSGAWAVIGGGAKDAKDTEASWAVGEEATPDVAAAAPAAEGEELLPSFPQAGSDSSSESGSEFVLERGPGSGSHQRQDMAPATPELGPDTEVQSGDSRSERGDEGRSLSDTRSDVGGGAVRELQPHSQPIAASTSSLGSSSAGGAAADGVAANAAVESEEEADGDDNSAAGHAEPPNPLLRPLPPLPPLASGAGVSSAYGRYAPLPPIAVGSHAG</sequence>
<dbReference type="EMBL" id="LSYV01000084">
    <property type="protein sequence ID" value="KXZ43690.1"/>
    <property type="molecule type" value="Genomic_DNA"/>
</dbReference>
<reference evidence="4" key="1">
    <citation type="journal article" date="2016" name="Nat. Commun.">
        <title>The Gonium pectorale genome demonstrates co-option of cell cycle regulation during the evolution of multicellularity.</title>
        <authorList>
            <person name="Hanschen E.R."/>
            <person name="Marriage T.N."/>
            <person name="Ferris P.J."/>
            <person name="Hamaji T."/>
            <person name="Toyoda A."/>
            <person name="Fujiyama A."/>
            <person name="Neme R."/>
            <person name="Noguchi H."/>
            <person name="Minakuchi Y."/>
            <person name="Suzuki M."/>
            <person name="Kawai-Toyooka H."/>
            <person name="Smith D.R."/>
            <person name="Sparks H."/>
            <person name="Anderson J."/>
            <person name="Bakaric R."/>
            <person name="Luria V."/>
            <person name="Karger A."/>
            <person name="Kirschner M.W."/>
            <person name="Durand P.M."/>
            <person name="Michod R.E."/>
            <person name="Nozaki H."/>
            <person name="Olson B.J."/>
        </authorList>
    </citation>
    <scope>NUCLEOTIDE SEQUENCE [LARGE SCALE GENOMIC DNA]</scope>
    <source>
        <strain evidence="4">NIES-2863</strain>
    </source>
</reference>
<dbReference type="AlphaFoldDB" id="A0A150G2Z8"/>
<dbReference type="STRING" id="33097.A0A150G2Z8"/>
<organism evidence="3 4">
    <name type="scientific">Gonium pectorale</name>
    <name type="common">Green alga</name>
    <dbReference type="NCBI Taxonomy" id="33097"/>
    <lineage>
        <taxon>Eukaryota</taxon>
        <taxon>Viridiplantae</taxon>
        <taxon>Chlorophyta</taxon>
        <taxon>core chlorophytes</taxon>
        <taxon>Chlorophyceae</taxon>
        <taxon>CS clade</taxon>
        <taxon>Chlamydomonadales</taxon>
        <taxon>Volvocaceae</taxon>
        <taxon>Gonium</taxon>
    </lineage>
</organism>
<evidence type="ECO:0000259" key="2">
    <source>
        <dbReference type="Pfam" id="PF12146"/>
    </source>
</evidence>
<dbReference type="OrthoDB" id="2498029at2759"/>
<evidence type="ECO:0000313" key="4">
    <source>
        <dbReference type="Proteomes" id="UP000075714"/>
    </source>
</evidence>
<evidence type="ECO:0000313" key="3">
    <source>
        <dbReference type="EMBL" id="KXZ43690.1"/>
    </source>
</evidence>